<proteinExistence type="predicted"/>
<feature type="region of interest" description="Disordered" evidence="1">
    <location>
        <begin position="43"/>
        <end position="78"/>
    </location>
</feature>
<keyword evidence="3" id="KW-1185">Reference proteome</keyword>
<dbReference type="Proteomes" id="UP000291084">
    <property type="component" value="Chromosome 9"/>
</dbReference>
<reference evidence="2 3" key="1">
    <citation type="journal article" date="2015" name="Sci. Rep.">
        <title>The power of single molecule real-time sequencing technology in the de novo assembly of a eukaryotic genome.</title>
        <authorList>
            <person name="Sakai H."/>
            <person name="Naito K."/>
            <person name="Ogiso-Tanaka E."/>
            <person name="Takahashi Y."/>
            <person name="Iseki K."/>
            <person name="Muto C."/>
            <person name="Satou K."/>
            <person name="Teruya K."/>
            <person name="Shiroma A."/>
            <person name="Shimoji M."/>
            <person name="Hirano T."/>
            <person name="Itoh T."/>
            <person name="Kaga A."/>
            <person name="Tomooka N."/>
        </authorList>
    </citation>
    <scope>NUCLEOTIDE SEQUENCE [LARGE SCALE GENOMIC DNA]</scope>
    <source>
        <strain evidence="3">cv. Shumari</strain>
    </source>
</reference>
<protein>
    <submittedName>
        <fullName evidence="2">Uncharacterized protein</fullName>
    </submittedName>
</protein>
<accession>A0A0S3SZX0</accession>
<gene>
    <name evidence="2" type="primary">Vigan.09G200000</name>
    <name evidence="2" type="ORF">VIGAN_09200000</name>
</gene>
<evidence type="ECO:0000256" key="1">
    <source>
        <dbReference type="SAM" id="MobiDB-lite"/>
    </source>
</evidence>
<sequence>MQLVAGVVAGHGARPSFPSLLPALEKLSRFSVNPRLNDHGCLEPEHHQCHGSRPRSPPVLASTSSTATTKSTSTPKTVTVTTTPEIATAPTTSWSPNV</sequence>
<organism evidence="2 3">
    <name type="scientific">Vigna angularis var. angularis</name>
    <dbReference type="NCBI Taxonomy" id="157739"/>
    <lineage>
        <taxon>Eukaryota</taxon>
        <taxon>Viridiplantae</taxon>
        <taxon>Streptophyta</taxon>
        <taxon>Embryophyta</taxon>
        <taxon>Tracheophyta</taxon>
        <taxon>Spermatophyta</taxon>
        <taxon>Magnoliopsida</taxon>
        <taxon>eudicotyledons</taxon>
        <taxon>Gunneridae</taxon>
        <taxon>Pentapetalae</taxon>
        <taxon>rosids</taxon>
        <taxon>fabids</taxon>
        <taxon>Fabales</taxon>
        <taxon>Fabaceae</taxon>
        <taxon>Papilionoideae</taxon>
        <taxon>50 kb inversion clade</taxon>
        <taxon>NPAAA clade</taxon>
        <taxon>indigoferoid/millettioid clade</taxon>
        <taxon>Phaseoleae</taxon>
        <taxon>Vigna</taxon>
    </lineage>
</organism>
<feature type="compositionally biased region" description="Low complexity" evidence="1">
    <location>
        <begin position="58"/>
        <end position="78"/>
    </location>
</feature>
<dbReference type="EMBL" id="AP015042">
    <property type="protein sequence ID" value="BAT98353.1"/>
    <property type="molecule type" value="Genomic_DNA"/>
</dbReference>
<name>A0A0S3SZX0_PHAAN</name>
<evidence type="ECO:0000313" key="2">
    <source>
        <dbReference type="EMBL" id="BAT98353.1"/>
    </source>
</evidence>
<evidence type="ECO:0000313" key="3">
    <source>
        <dbReference type="Proteomes" id="UP000291084"/>
    </source>
</evidence>
<dbReference type="AlphaFoldDB" id="A0A0S3SZX0"/>